<dbReference type="Proteomes" id="UP001484179">
    <property type="component" value="Chromosome 2"/>
</dbReference>
<dbReference type="Gene3D" id="1.10.10.10">
    <property type="entry name" value="Winged helix-like DNA-binding domain superfamily/Winged helix DNA-binding domain"/>
    <property type="match status" value="1"/>
</dbReference>
<evidence type="ECO:0000256" key="3">
    <source>
        <dbReference type="ARBA" id="ARBA00022989"/>
    </source>
</evidence>
<name>A0ABZ3BUR7_BURPY</name>
<keyword evidence="10" id="KW-1185">Reference proteome</keyword>
<gene>
    <name evidence="9" type="ORF">WN985_29465</name>
</gene>
<evidence type="ECO:0000259" key="8">
    <source>
        <dbReference type="PROSITE" id="PS51071"/>
    </source>
</evidence>
<proteinExistence type="predicted"/>
<dbReference type="RefSeq" id="WP_342312013.1">
    <property type="nucleotide sequence ID" value="NZ_CP150850.1"/>
</dbReference>
<keyword evidence="2" id="KW-0812">Transmembrane</keyword>
<dbReference type="InterPro" id="IPR009057">
    <property type="entry name" value="Homeodomain-like_sf"/>
</dbReference>
<protein>
    <submittedName>
        <fullName evidence="9">MurR/RpiR family transcriptional regulator</fullName>
    </submittedName>
</protein>
<evidence type="ECO:0000313" key="10">
    <source>
        <dbReference type="Proteomes" id="UP001484179"/>
    </source>
</evidence>
<evidence type="ECO:0000256" key="5">
    <source>
        <dbReference type="ARBA" id="ARBA00023125"/>
    </source>
</evidence>
<evidence type="ECO:0000256" key="2">
    <source>
        <dbReference type="ARBA" id="ARBA00022692"/>
    </source>
</evidence>
<evidence type="ECO:0000313" key="9">
    <source>
        <dbReference type="EMBL" id="WZW58706.1"/>
    </source>
</evidence>
<keyword evidence="3" id="KW-1133">Transmembrane helix</keyword>
<evidence type="ECO:0000256" key="6">
    <source>
        <dbReference type="ARBA" id="ARBA00023152"/>
    </source>
</evidence>
<organism evidence="9 10">
    <name type="scientific">Burkholderia pyrrocinia</name>
    <name type="common">Pseudomonas pyrrocinia</name>
    <dbReference type="NCBI Taxonomy" id="60550"/>
    <lineage>
        <taxon>Bacteria</taxon>
        <taxon>Pseudomonadati</taxon>
        <taxon>Pseudomonadota</taxon>
        <taxon>Betaproteobacteria</taxon>
        <taxon>Burkholderiales</taxon>
        <taxon>Burkholderiaceae</taxon>
        <taxon>Burkholderia</taxon>
        <taxon>Burkholderia cepacia complex</taxon>
    </lineage>
</organism>
<evidence type="ECO:0000256" key="4">
    <source>
        <dbReference type="ARBA" id="ARBA00023015"/>
    </source>
</evidence>
<keyword evidence="3" id="KW-0472">Membrane</keyword>
<dbReference type="InterPro" id="IPR046348">
    <property type="entry name" value="SIS_dom_sf"/>
</dbReference>
<dbReference type="Pfam" id="PF01380">
    <property type="entry name" value="SIS"/>
    <property type="match status" value="1"/>
</dbReference>
<dbReference type="InterPro" id="IPR047640">
    <property type="entry name" value="RpiR-like"/>
</dbReference>
<sequence>MEDLLSLMKSEYPALSPQFQQGARYLLDHQGEIATASMRKVALEAGVQPATLVRLSQHLGFDGWNGLRQIYVDELRSGAQPYAKRAKVVLKETRANQALVAMLDAQHRNLDNWLRSNADTLPKAVELLYKARSVHVAAFRACFPIAFTFHYVYRLFRPSVHLIRGDAGMLEMELRGFGKGDTVFVTSFAPYSQEIIRVATAARKGGANILALTDSAAAPIALDADCVLLFSQESPSFFPSVTAGVAVAESLCQLLLVRTGGRAVRALEATEGQLRDTGAYVPAR</sequence>
<keyword evidence="6" id="KW-0324">Glycolysis</keyword>
<dbReference type="Gene3D" id="3.40.50.10490">
    <property type="entry name" value="Glucose-6-phosphate isomerase like protein, domain 1"/>
    <property type="match status" value="1"/>
</dbReference>
<reference evidence="9 10" key="1">
    <citation type="submission" date="2024-04" db="EMBL/GenBank/DDBJ databases">
        <title>Biological Control Activity of Plant Growth Promoting Rhizobacteria Burkholderia pyrrocinia BX1 against Tobacco black shank Introduction Tobacco black shank (TBS) caused by the oomycete Phytophthora. nicotianae (P. nicotianae) has become a destructive soil.</title>
        <authorList>
            <person name="Liu X."/>
            <person name="Shu C."/>
        </authorList>
    </citation>
    <scope>NUCLEOTIDE SEQUENCE [LARGE SCALE GENOMIC DNA]</scope>
    <source>
        <strain evidence="9 10">BX1</strain>
    </source>
</reference>
<dbReference type="SUPFAM" id="SSF53697">
    <property type="entry name" value="SIS domain"/>
    <property type="match status" value="1"/>
</dbReference>
<accession>A0ABZ3BUR7</accession>
<feature type="domain" description="HTH rpiR-type" evidence="8">
    <location>
        <begin position="2"/>
        <end position="78"/>
    </location>
</feature>
<dbReference type="PROSITE" id="PS51071">
    <property type="entry name" value="HTH_RPIR"/>
    <property type="match status" value="1"/>
</dbReference>
<dbReference type="CDD" id="cd05013">
    <property type="entry name" value="SIS_RpiR"/>
    <property type="match status" value="1"/>
</dbReference>
<dbReference type="InterPro" id="IPR035472">
    <property type="entry name" value="RpiR-like_SIS"/>
</dbReference>
<evidence type="ECO:0000256" key="7">
    <source>
        <dbReference type="ARBA" id="ARBA00023163"/>
    </source>
</evidence>
<dbReference type="EMBL" id="CP150850">
    <property type="protein sequence ID" value="WZW58706.1"/>
    <property type="molecule type" value="Genomic_DNA"/>
</dbReference>
<dbReference type="SUPFAM" id="SSF46689">
    <property type="entry name" value="Homeodomain-like"/>
    <property type="match status" value="1"/>
</dbReference>
<dbReference type="PANTHER" id="PTHR30514">
    <property type="entry name" value="GLUCOKINASE"/>
    <property type="match status" value="1"/>
</dbReference>
<dbReference type="PANTHER" id="PTHR30514:SF18">
    <property type="entry name" value="RPIR-FAMILY TRANSCRIPTIONAL REGULATOR"/>
    <property type="match status" value="1"/>
</dbReference>
<keyword evidence="7" id="KW-0804">Transcription</keyword>
<comment type="subcellular location">
    <subcellularLocation>
        <location evidence="1">Membrane</location>
        <topology evidence="1">Single-pass membrane protein</topology>
    </subcellularLocation>
</comment>
<dbReference type="InterPro" id="IPR036388">
    <property type="entry name" value="WH-like_DNA-bd_sf"/>
</dbReference>
<evidence type="ECO:0000256" key="1">
    <source>
        <dbReference type="ARBA" id="ARBA00004167"/>
    </source>
</evidence>
<keyword evidence="4" id="KW-0805">Transcription regulation</keyword>
<dbReference type="InterPro" id="IPR001347">
    <property type="entry name" value="SIS_dom"/>
</dbReference>
<keyword evidence="5" id="KW-0238">DNA-binding</keyword>
<dbReference type="InterPro" id="IPR000281">
    <property type="entry name" value="HTH_RpiR"/>
</dbReference>
<dbReference type="Pfam" id="PF01418">
    <property type="entry name" value="HTH_6"/>
    <property type="match status" value="1"/>
</dbReference>